<dbReference type="SUPFAM" id="SSF53335">
    <property type="entry name" value="S-adenosyl-L-methionine-dependent methyltransferases"/>
    <property type="match status" value="1"/>
</dbReference>
<dbReference type="HOGENOM" id="CLU_005533_4_3_7"/>
<keyword evidence="2 6" id="KW-0808">Transferase</keyword>
<sequence>MKAFPIINNSWADIYKLIKMKTQGNVLVTAIKWKIFDYLTEPVLADTIAEKLRFHPRNTQLFLNALAGMELIQKKNNLFFNIEKSAEFLLTSSSSYLGQFFCRVHEWHEQSRTQMEQLLINGPETGMDKVDASTWVEYTRQASAHQFCGPAQKIANIVSSLPEFSGMKKMLELGGGAGFYTMVIVSAHESLKGVVLDLPPVAALTREFIRKYEALDRVSAMEGDYTTDYLGNSYDLIFAAGTLNFAKIHIDKIFKKVYEALNPGGIFISQHDGISHERTRPGDLVCDFLFSELSGMDLIFPKGMIAEAMIKCGFRSVQTLTIKTNFGDMDIDIAKK</sequence>
<evidence type="ECO:0000313" key="6">
    <source>
        <dbReference type="EMBL" id="CCK82342.1"/>
    </source>
</evidence>
<dbReference type="EMBL" id="FO203503">
    <property type="protein sequence ID" value="CCK82342.1"/>
    <property type="molecule type" value="Genomic_DNA"/>
</dbReference>
<evidence type="ECO:0000256" key="2">
    <source>
        <dbReference type="ARBA" id="ARBA00022679"/>
    </source>
</evidence>
<dbReference type="OrthoDB" id="9767938at2"/>
<dbReference type="InterPro" id="IPR036388">
    <property type="entry name" value="WH-like_DNA-bd_sf"/>
</dbReference>
<dbReference type="InterPro" id="IPR016461">
    <property type="entry name" value="COMT-like"/>
</dbReference>
<dbReference type="InterPro" id="IPR001077">
    <property type="entry name" value="COMT_C"/>
</dbReference>
<dbReference type="GO" id="GO:0046983">
    <property type="term" value="F:protein dimerization activity"/>
    <property type="evidence" value="ECO:0007669"/>
    <property type="project" value="InterPro"/>
</dbReference>
<dbReference type="STRING" id="651182.TOL2_C41860"/>
<keyword evidence="7" id="KW-1185">Reference proteome</keyword>
<keyword evidence="3" id="KW-0949">S-adenosyl-L-methionine</keyword>
<dbReference type="InterPro" id="IPR029063">
    <property type="entry name" value="SAM-dependent_MTases_sf"/>
</dbReference>
<organism evidence="6 7">
    <name type="scientific">Desulfobacula toluolica (strain DSM 7467 / Tol2)</name>
    <dbReference type="NCBI Taxonomy" id="651182"/>
    <lineage>
        <taxon>Bacteria</taxon>
        <taxon>Pseudomonadati</taxon>
        <taxon>Thermodesulfobacteriota</taxon>
        <taxon>Desulfobacteria</taxon>
        <taxon>Desulfobacterales</taxon>
        <taxon>Desulfobacteraceae</taxon>
        <taxon>Desulfobacula</taxon>
    </lineage>
</organism>
<dbReference type="Gene3D" id="1.10.10.10">
    <property type="entry name" value="Winged helix-like DNA-binding domain superfamily/Winged helix DNA-binding domain"/>
    <property type="match status" value="1"/>
</dbReference>
<dbReference type="GO" id="GO:0032259">
    <property type="term" value="P:methylation"/>
    <property type="evidence" value="ECO:0007669"/>
    <property type="project" value="UniProtKB-KW"/>
</dbReference>
<evidence type="ECO:0000256" key="1">
    <source>
        <dbReference type="ARBA" id="ARBA00022603"/>
    </source>
</evidence>
<feature type="domain" description="O-methyltransferase C-terminal" evidence="4">
    <location>
        <begin position="162"/>
        <end position="267"/>
    </location>
</feature>
<gene>
    <name evidence="6" type="ordered locus">TOL2_C41860</name>
</gene>
<dbReference type="Gene3D" id="3.40.50.150">
    <property type="entry name" value="Vaccinia Virus protein VP39"/>
    <property type="match status" value="1"/>
</dbReference>
<dbReference type="PANTHER" id="PTHR11746">
    <property type="entry name" value="O-METHYLTRANSFERASE"/>
    <property type="match status" value="1"/>
</dbReference>
<keyword evidence="1 6" id="KW-0489">Methyltransferase</keyword>
<dbReference type="RefSeq" id="WP_014959522.1">
    <property type="nucleotide sequence ID" value="NC_018645.1"/>
</dbReference>
<dbReference type="Pfam" id="PF00891">
    <property type="entry name" value="Methyltransf_2"/>
    <property type="match status" value="1"/>
</dbReference>
<accession>K0NTF7</accession>
<dbReference type="AlphaFoldDB" id="K0NTF7"/>
<dbReference type="InterPro" id="IPR012967">
    <property type="entry name" value="COMT_dimerisation"/>
</dbReference>
<dbReference type="Pfam" id="PF08100">
    <property type="entry name" value="Dimerisation"/>
    <property type="match status" value="1"/>
</dbReference>
<evidence type="ECO:0000313" key="7">
    <source>
        <dbReference type="Proteomes" id="UP000007347"/>
    </source>
</evidence>
<evidence type="ECO:0000259" key="5">
    <source>
        <dbReference type="Pfam" id="PF08100"/>
    </source>
</evidence>
<dbReference type="PROSITE" id="PS51683">
    <property type="entry name" value="SAM_OMT_II"/>
    <property type="match status" value="1"/>
</dbReference>
<evidence type="ECO:0000259" key="4">
    <source>
        <dbReference type="Pfam" id="PF00891"/>
    </source>
</evidence>
<dbReference type="CDD" id="cd02440">
    <property type="entry name" value="AdoMet_MTases"/>
    <property type="match status" value="1"/>
</dbReference>
<feature type="domain" description="O-methyltransferase dimerisation" evidence="5">
    <location>
        <begin position="23"/>
        <end position="90"/>
    </location>
</feature>
<dbReference type="Proteomes" id="UP000007347">
    <property type="component" value="Chromosome"/>
</dbReference>
<evidence type="ECO:0000256" key="3">
    <source>
        <dbReference type="ARBA" id="ARBA00022691"/>
    </source>
</evidence>
<dbReference type="KEGG" id="dto:TOL2_C41860"/>
<dbReference type="GO" id="GO:0008171">
    <property type="term" value="F:O-methyltransferase activity"/>
    <property type="evidence" value="ECO:0007669"/>
    <property type="project" value="InterPro"/>
</dbReference>
<proteinExistence type="predicted"/>
<name>K0NTF7_DESTT</name>
<reference evidence="6 7" key="1">
    <citation type="journal article" date="2013" name="Environ. Microbiol.">
        <title>Complete genome, catabolic sub-proteomes and key-metabolites of Desulfobacula toluolica Tol2, a marine, aromatic compound-degrading, sulfate-reducing bacterium.</title>
        <authorList>
            <person name="Wohlbrand L."/>
            <person name="Jacob J.H."/>
            <person name="Kube M."/>
            <person name="Mussmann M."/>
            <person name="Jarling R."/>
            <person name="Beck A."/>
            <person name="Amann R."/>
            <person name="Wilkes H."/>
            <person name="Reinhardt R."/>
            <person name="Rabus R."/>
        </authorList>
    </citation>
    <scope>NUCLEOTIDE SEQUENCE [LARGE SCALE GENOMIC DNA]</scope>
    <source>
        <strain evidence="7">DSM 7467 / Tol2</strain>
    </source>
</reference>
<protein>
    <submittedName>
        <fullName evidence="6">O-methyltransferase, family II</fullName>
    </submittedName>
</protein>